<organism evidence="5 6">
    <name type="scientific">Varunaivibrio sulfuroxidans</name>
    <dbReference type="NCBI Taxonomy" id="1773489"/>
    <lineage>
        <taxon>Bacteria</taxon>
        <taxon>Pseudomonadati</taxon>
        <taxon>Pseudomonadota</taxon>
        <taxon>Alphaproteobacteria</taxon>
        <taxon>Rhodospirillales</taxon>
        <taxon>Magnetovibrionaceae</taxon>
        <taxon>Varunaivibrio</taxon>
    </lineage>
</organism>
<dbReference type="GO" id="GO:0030983">
    <property type="term" value="F:mismatched DNA binding"/>
    <property type="evidence" value="ECO:0007669"/>
    <property type="project" value="InterPro"/>
</dbReference>
<dbReference type="PANTHER" id="PTHR11361">
    <property type="entry name" value="DNA MISMATCH REPAIR PROTEIN MUTS FAMILY MEMBER"/>
    <property type="match status" value="1"/>
</dbReference>
<dbReference type="GO" id="GO:0005524">
    <property type="term" value="F:ATP binding"/>
    <property type="evidence" value="ECO:0007669"/>
    <property type="project" value="UniProtKB-KW"/>
</dbReference>
<evidence type="ECO:0000259" key="4">
    <source>
        <dbReference type="SMART" id="SM00534"/>
    </source>
</evidence>
<keyword evidence="3" id="KW-0238">DNA-binding</keyword>
<keyword evidence="6" id="KW-1185">Reference proteome</keyword>
<dbReference type="AlphaFoldDB" id="A0A4R3JD47"/>
<proteinExistence type="predicted"/>
<evidence type="ECO:0000313" key="5">
    <source>
        <dbReference type="EMBL" id="TCS63073.1"/>
    </source>
</evidence>
<evidence type="ECO:0000313" key="6">
    <source>
        <dbReference type="Proteomes" id="UP000295304"/>
    </source>
</evidence>
<accession>A0A4R3JD47</accession>
<evidence type="ECO:0000256" key="1">
    <source>
        <dbReference type="ARBA" id="ARBA00022741"/>
    </source>
</evidence>
<gene>
    <name evidence="5" type="ORF">EDD55_104165</name>
</gene>
<dbReference type="InterPro" id="IPR045076">
    <property type="entry name" value="MutS"/>
</dbReference>
<dbReference type="PANTHER" id="PTHR11361:SF34">
    <property type="entry name" value="DNA MISMATCH REPAIR PROTEIN MSH1, MITOCHONDRIAL"/>
    <property type="match status" value="1"/>
</dbReference>
<dbReference type="SUPFAM" id="SSF52540">
    <property type="entry name" value="P-loop containing nucleoside triphosphate hydrolases"/>
    <property type="match status" value="1"/>
</dbReference>
<dbReference type="GO" id="GO:0140664">
    <property type="term" value="F:ATP-dependent DNA damage sensor activity"/>
    <property type="evidence" value="ECO:0007669"/>
    <property type="project" value="InterPro"/>
</dbReference>
<protein>
    <submittedName>
        <fullName evidence="5">MutS-like protein</fullName>
    </submittedName>
</protein>
<name>A0A4R3JD47_9PROT</name>
<dbReference type="InterPro" id="IPR027417">
    <property type="entry name" value="P-loop_NTPase"/>
</dbReference>
<keyword evidence="1" id="KW-0547">Nucleotide-binding</keyword>
<sequence length="588" mass="65414">MPVPPVDPASDSCVDAPGACGGVSAPGAPLAPGVAVLRDVSAVHEQPHDNVREETAVPLDEDNRFHEHRAWDEDMAFESILWPPARRGESPRAADRGDIPAYFRDMNLDQIVSAVVAGKESYELSSFFYRPLHDIAAIDYRHRIFRDLENPPLFAIVEEFARSMHISREYIAQVDGFYSVYQKALRFLDGIAAYCDALETLERRLRASNLGSRGFRALRAYLAKHIGSGRHAALAAEVGKLKTELAGVTYCLLIKPGKIVVDTCVGENDYGARVARTFAKFEQGAVKSHLFDFPDDIRMNHIEESVLSMVAKLYPEIFAHLDAFVEGNKTFVDPLIGAFDREVQFYMSYIEHMARLRRSGLDFCYPKMSRTDKAVFNKDGFDLALAHKRTNEGSPVVCNDFAFEGAERIAVVSGPNQGGKTTFARTFGQVHYLASLGCPVPGSSARLFLFDALFTHFERQENITDLRGKLEGDLVRIRDILRKATPDSIIVLNEIFNSTTLRDQIYLGGKVLEKIVDLDALCVCVTFIEEFATLGEKTFSMVSTVAPQNPAERTLKVVRRPADGLAHAMAIAKKHGVSYAQLKERFKP</sequence>
<evidence type="ECO:0000256" key="2">
    <source>
        <dbReference type="ARBA" id="ARBA00022840"/>
    </source>
</evidence>
<dbReference type="Pfam" id="PF00488">
    <property type="entry name" value="MutS_V"/>
    <property type="match status" value="1"/>
</dbReference>
<comment type="caution">
    <text evidence="5">The sequence shown here is derived from an EMBL/GenBank/DDBJ whole genome shotgun (WGS) entry which is preliminary data.</text>
</comment>
<dbReference type="RefSeq" id="WP_243644750.1">
    <property type="nucleotide sequence ID" value="NZ_CP119676.1"/>
</dbReference>
<reference evidence="5 6" key="1">
    <citation type="submission" date="2019-03" db="EMBL/GenBank/DDBJ databases">
        <title>Genomic Encyclopedia of Type Strains, Phase IV (KMG-IV): sequencing the most valuable type-strain genomes for metagenomic binning, comparative biology and taxonomic classification.</title>
        <authorList>
            <person name="Goeker M."/>
        </authorList>
    </citation>
    <scope>NUCLEOTIDE SEQUENCE [LARGE SCALE GENOMIC DNA]</scope>
    <source>
        <strain evidence="5 6">DSM 101688</strain>
    </source>
</reference>
<feature type="domain" description="DNA mismatch repair proteins mutS family" evidence="4">
    <location>
        <begin position="407"/>
        <end position="585"/>
    </location>
</feature>
<dbReference type="EMBL" id="SLZW01000004">
    <property type="protein sequence ID" value="TCS63073.1"/>
    <property type="molecule type" value="Genomic_DNA"/>
</dbReference>
<dbReference type="Gene3D" id="3.40.50.300">
    <property type="entry name" value="P-loop containing nucleotide triphosphate hydrolases"/>
    <property type="match status" value="1"/>
</dbReference>
<dbReference type="GO" id="GO:0005829">
    <property type="term" value="C:cytosol"/>
    <property type="evidence" value="ECO:0007669"/>
    <property type="project" value="TreeGrafter"/>
</dbReference>
<dbReference type="Proteomes" id="UP000295304">
    <property type="component" value="Unassembled WGS sequence"/>
</dbReference>
<dbReference type="InterPro" id="IPR000432">
    <property type="entry name" value="DNA_mismatch_repair_MutS_C"/>
</dbReference>
<dbReference type="GO" id="GO:0006298">
    <property type="term" value="P:mismatch repair"/>
    <property type="evidence" value="ECO:0007669"/>
    <property type="project" value="InterPro"/>
</dbReference>
<keyword evidence="2" id="KW-0067">ATP-binding</keyword>
<evidence type="ECO:0000256" key="3">
    <source>
        <dbReference type="ARBA" id="ARBA00023125"/>
    </source>
</evidence>
<dbReference type="SMART" id="SM00534">
    <property type="entry name" value="MUTSac"/>
    <property type="match status" value="1"/>
</dbReference>